<name>A0AAD3SNK7_NEPGR</name>
<keyword evidence="2" id="KW-0812">Transmembrane</keyword>
<dbReference type="EMBL" id="BSYO01000013">
    <property type="protein sequence ID" value="GMH13944.1"/>
    <property type="molecule type" value="Genomic_DNA"/>
</dbReference>
<evidence type="ECO:0000256" key="2">
    <source>
        <dbReference type="SAM" id="Phobius"/>
    </source>
</evidence>
<dbReference type="Proteomes" id="UP001279734">
    <property type="component" value="Unassembled WGS sequence"/>
</dbReference>
<protein>
    <submittedName>
        <fullName evidence="3">Uncharacterized protein</fullName>
    </submittedName>
</protein>
<feature type="region of interest" description="Disordered" evidence="1">
    <location>
        <begin position="1"/>
        <end position="36"/>
    </location>
</feature>
<organism evidence="3 4">
    <name type="scientific">Nepenthes gracilis</name>
    <name type="common">Slender pitcher plant</name>
    <dbReference type="NCBI Taxonomy" id="150966"/>
    <lineage>
        <taxon>Eukaryota</taxon>
        <taxon>Viridiplantae</taxon>
        <taxon>Streptophyta</taxon>
        <taxon>Embryophyta</taxon>
        <taxon>Tracheophyta</taxon>
        <taxon>Spermatophyta</taxon>
        <taxon>Magnoliopsida</taxon>
        <taxon>eudicotyledons</taxon>
        <taxon>Gunneridae</taxon>
        <taxon>Pentapetalae</taxon>
        <taxon>Caryophyllales</taxon>
        <taxon>Nepenthaceae</taxon>
        <taxon>Nepenthes</taxon>
    </lineage>
</organism>
<dbReference type="AlphaFoldDB" id="A0AAD3SNK7"/>
<sequence>MSVQACPPDHLPANLDSGKENDPLIPTGHPRLPDPPSVACSENNLDDSYLKDESDCFYSGSENAGSLLPPLSYAEGVRLDTNLSDEDRLLIWCAVVPAGFVQIGLPGVVVVSF</sequence>
<proteinExistence type="predicted"/>
<gene>
    <name evidence="3" type="ORF">Nepgr_015785</name>
</gene>
<evidence type="ECO:0000256" key="1">
    <source>
        <dbReference type="SAM" id="MobiDB-lite"/>
    </source>
</evidence>
<evidence type="ECO:0000313" key="3">
    <source>
        <dbReference type="EMBL" id="GMH13944.1"/>
    </source>
</evidence>
<feature type="transmembrane region" description="Helical" evidence="2">
    <location>
        <begin position="89"/>
        <end position="111"/>
    </location>
</feature>
<evidence type="ECO:0000313" key="4">
    <source>
        <dbReference type="Proteomes" id="UP001279734"/>
    </source>
</evidence>
<keyword evidence="2" id="KW-1133">Transmembrane helix</keyword>
<keyword evidence="4" id="KW-1185">Reference proteome</keyword>
<accession>A0AAD3SNK7</accession>
<comment type="caution">
    <text evidence="3">The sequence shown here is derived from an EMBL/GenBank/DDBJ whole genome shotgun (WGS) entry which is preliminary data.</text>
</comment>
<reference evidence="3" key="1">
    <citation type="submission" date="2023-05" db="EMBL/GenBank/DDBJ databases">
        <title>Nepenthes gracilis genome sequencing.</title>
        <authorList>
            <person name="Fukushima K."/>
        </authorList>
    </citation>
    <scope>NUCLEOTIDE SEQUENCE</scope>
    <source>
        <strain evidence="3">SING2019-196</strain>
    </source>
</reference>
<keyword evidence="2" id="KW-0472">Membrane</keyword>